<dbReference type="Proteomes" id="UP000019225">
    <property type="component" value="Chromosome"/>
</dbReference>
<feature type="transmembrane region" description="Helical" evidence="1">
    <location>
        <begin position="132"/>
        <end position="154"/>
    </location>
</feature>
<evidence type="ECO:0000313" key="2">
    <source>
        <dbReference type="EMBL" id="AHI00747.1"/>
    </source>
</evidence>
<dbReference type="KEGG" id="kal:KALB_7389"/>
<keyword evidence="3" id="KW-1185">Reference proteome</keyword>
<feature type="transmembrane region" description="Helical" evidence="1">
    <location>
        <begin position="69"/>
        <end position="91"/>
    </location>
</feature>
<organism evidence="2 3">
    <name type="scientific">Kutzneria albida DSM 43870</name>
    <dbReference type="NCBI Taxonomy" id="1449976"/>
    <lineage>
        <taxon>Bacteria</taxon>
        <taxon>Bacillati</taxon>
        <taxon>Actinomycetota</taxon>
        <taxon>Actinomycetes</taxon>
        <taxon>Pseudonocardiales</taxon>
        <taxon>Pseudonocardiaceae</taxon>
        <taxon>Kutzneria</taxon>
    </lineage>
</organism>
<dbReference type="AlphaFoldDB" id="W5WJK6"/>
<sequence length="228" mass="24175">MCRAEFWAILVAMSGKRWRQLTLWLHVVCSVGWLSQALALLVLTSLALGTADAAVRGSALTMAKHLDMALLAELANVSAFTGFVLAAATAWGFFRHWWVLVKFVITVVQLYLGIFVLAGALREAARTGAPSVWLAVGAGLMAAAIAFQAWVSVAKPWAKTPWAGAGKLPTAPRWVFVLAVAAPVLDLTAGTALGYPLPAAEVLVLATVLVHRSLAKDSPRKVPAALRA</sequence>
<evidence type="ECO:0000256" key="1">
    <source>
        <dbReference type="SAM" id="Phobius"/>
    </source>
</evidence>
<keyword evidence="1" id="KW-0812">Transmembrane</keyword>
<dbReference type="EMBL" id="CP007155">
    <property type="protein sequence ID" value="AHI00747.1"/>
    <property type="molecule type" value="Genomic_DNA"/>
</dbReference>
<dbReference type="STRING" id="1449976.KALB_7389"/>
<gene>
    <name evidence="2" type="ORF">KALB_7389</name>
</gene>
<protein>
    <submittedName>
        <fullName evidence="2">Uncharacterized protein</fullName>
    </submittedName>
</protein>
<name>W5WJK6_9PSEU</name>
<feature type="transmembrane region" description="Helical" evidence="1">
    <location>
        <begin position="174"/>
        <end position="195"/>
    </location>
</feature>
<evidence type="ECO:0000313" key="3">
    <source>
        <dbReference type="Proteomes" id="UP000019225"/>
    </source>
</evidence>
<dbReference type="eggNOG" id="ENOG5033ZWV">
    <property type="taxonomic scope" value="Bacteria"/>
</dbReference>
<reference evidence="2 3" key="1">
    <citation type="journal article" date="2014" name="BMC Genomics">
        <title>Complete genome sequence of producer of the glycopeptide antibiotic Aculeximycin Kutzneria albida DSM 43870T, a representative of minor genus of Pseudonocardiaceae.</title>
        <authorList>
            <person name="Rebets Y."/>
            <person name="Tokovenko B."/>
            <person name="Lushchyk I."/>
            <person name="Ruckert C."/>
            <person name="Zaburannyi N."/>
            <person name="Bechthold A."/>
            <person name="Kalinowski J."/>
            <person name="Luzhetskyy A."/>
        </authorList>
    </citation>
    <scope>NUCLEOTIDE SEQUENCE [LARGE SCALE GENOMIC DNA]</scope>
    <source>
        <strain evidence="2">DSM 43870</strain>
    </source>
</reference>
<dbReference type="HOGENOM" id="CLU_114403_0_0_11"/>
<keyword evidence="1" id="KW-1133">Transmembrane helix</keyword>
<feature type="transmembrane region" description="Helical" evidence="1">
    <location>
        <begin position="23"/>
        <end position="48"/>
    </location>
</feature>
<proteinExistence type="predicted"/>
<feature type="transmembrane region" description="Helical" evidence="1">
    <location>
        <begin position="97"/>
        <end position="120"/>
    </location>
</feature>
<accession>W5WJK6</accession>
<keyword evidence="1" id="KW-0472">Membrane</keyword>